<name>C1BDP9_RHOOB</name>
<evidence type="ECO:0000313" key="3">
    <source>
        <dbReference type="Proteomes" id="UP000002212"/>
    </source>
</evidence>
<feature type="region of interest" description="Disordered" evidence="1">
    <location>
        <begin position="1"/>
        <end position="39"/>
    </location>
</feature>
<protein>
    <submittedName>
        <fullName evidence="2">Putative transposase</fullName>
    </submittedName>
</protein>
<geneLocation type="plasmid" evidence="2 3">
    <name>pROB02</name>
</geneLocation>
<feature type="compositionally biased region" description="Low complexity" evidence="1">
    <location>
        <begin position="27"/>
        <end position="36"/>
    </location>
</feature>
<dbReference type="PATRIC" id="fig|632772.20.peg.8466"/>
<sequence length="71" mass="8142">MRAGAEFHKGRLLERPTDTTPATYLGRSAPRPLSSSRRARHCHQHFKRIVMVILITSWSWHHVIALIKLGS</sequence>
<reference evidence="2 3" key="2">
    <citation type="submission" date="2009-03" db="EMBL/GenBank/DDBJ databases">
        <title>Comparison of the complete genome sequences of Rhodococcus erythropolis PR4 and Rhodococcus opacus B4.</title>
        <authorList>
            <person name="Takarada H."/>
            <person name="Sekine M."/>
            <person name="Hosoyama A."/>
            <person name="Yamada R."/>
            <person name="Fujisawa T."/>
            <person name="Omata S."/>
            <person name="Shimizu A."/>
            <person name="Tsukatani N."/>
            <person name="Tanikawa S."/>
            <person name="Fujita N."/>
            <person name="Harayama S."/>
        </authorList>
    </citation>
    <scope>NUCLEOTIDE SEQUENCE [LARGE SCALE GENOMIC DNA]</scope>
    <source>
        <strain evidence="2 3">B4</strain>
        <plasmid evidence="2 3">pROB02</plasmid>
    </source>
</reference>
<dbReference type="HOGENOM" id="CLU_2737398_0_0_11"/>
<organism evidence="2 3">
    <name type="scientific">Rhodococcus opacus (strain B4)</name>
    <dbReference type="NCBI Taxonomy" id="632772"/>
    <lineage>
        <taxon>Bacteria</taxon>
        <taxon>Bacillati</taxon>
        <taxon>Actinomycetota</taxon>
        <taxon>Actinomycetes</taxon>
        <taxon>Mycobacteriales</taxon>
        <taxon>Nocardiaceae</taxon>
        <taxon>Rhodococcus</taxon>
    </lineage>
</organism>
<dbReference type="AlphaFoldDB" id="C1BDP9"/>
<dbReference type="Proteomes" id="UP000002212">
    <property type="component" value="Plasmid pROB02"/>
</dbReference>
<dbReference type="EMBL" id="AP011117">
    <property type="protein sequence ID" value="BAH47102.1"/>
    <property type="molecule type" value="Genomic_DNA"/>
</dbReference>
<accession>C1BDP9</accession>
<reference evidence="2 3" key="1">
    <citation type="journal article" date="2005" name="J. Biosci. Bioeng.">
        <title>Isolation and characterization of benzene-tolerant Rhodococcus opacus strains.</title>
        <authorList>
            <person name="Na K.S."/>
            <person name="Kuroda A."/>
            <person name="Takiguchi N."/>
            <person name="Ikeda T."/>
            <person name="Ohtake H."/>
            <person name="Kato J."/>
        </authorList>
    </citation>
    <scope>NUCLEOTIDE SEQUENCE [LARGE SCALE GENOMIC DNA]</scope>
    <source>
        <strain evidence="2 3">B4</strain>
        <plasmid evidence="2">pROB02</plasmid>
    </source>
</reference>
<evidence type="ECO:0000313" key="2">
    <source>
        <dbReference type="EMBL" id="BAH47102.1"/>
    </source>
</evidence>
<feature type="compositionally biased region" description="Basic and acidic residues" evidence="1">
    <location>
        <begin position="1"/>
        <end position="17"/>
    </location>
</feature>
<keyword evidence="2" id="KW-0614">Plasmid</keyword>
<dbReference type="KEGG" id="rop:ROP_pROB02-00890"/>
<proteinExistence type="predicted"/>
<evidence type="ECO:0000256" key="1">
    <source>
        <dbReference type="SAM" id="MobiDB-lite"/>
    </source>
</evidence>
<gene>
    <name evidence="2" type="ordered locus">ROP_pROB02-00890</name>
</gene>